<dbReference type="GO" id="GO:0004553">
    <property type="term" value="F:hydrolase activity, hydrolyzing O-glycosyl compounds"/>
    <property type="evidence" value="ECO:0007669"/>
    <property type="project" value="InterPro"/>
</dbReference>
<evidence type="ECO:0000313" key="4">
    <source>
        <dbReference type="EMBL" id="EGH18090.1"/>
    </source>
</evidence>
<dbReference type="SUPFAM" id="SSF51445">
    <property type="entry name" value="(Trans)glycosidases"/>
    <property type="match status" value="1"/>
</dbReference>
<dbReference type="Pfam" id="PF00933">
    <property type="entry name" value="Glyco_hydro_3"/>
    <property type="match status" value="1"/>
</dbReference>
<dbReference type="Proteomes" id="UP000005466">
    <property type="component" value="Unassembled WGS sequence"/>
</dbReference>
<evidence type="ECO:0000256" key="1">
    <source>
        <dbReference type="ARBA" id="ARBA00005336"/>
    </source>
</evidence>
<feature type="non-terminal residue" evidence="4">
    <location>
        <position position="1"/>
    </location>
</feature>
<comment type="similarity">
    <text evidence="1">Belongs to the glycosyl hydrolase 3 family.</text>
</comment>
<feature type="domain" description="Glycoside hydrolase family 3 N-terminal" evidence="3">
    <location>
        <begin position="4"/>
        <end position="101"/>
    </location>
</feature>
<proteinExistence type="inferred from homology"/>
<dbReference type="EMBL" id="ADWY01002354">
    <property type="protein sequence ID" value="EGH18090.1"/>
    <property type="molecule type" value="Genomic_DNA"/>
</dbReference>
<dbReference type="PANTHER" id="PTHR42715:SF10">
    <property type="entry name" value="BETA-GLUCOSIDASE"/>
    <property type="match status" value="1"/>
</dbReference>
<sequence length="101" mass="10612">KGTVAYDSSMGVHVNNATFGAQYPSQSALAATWSINRAKEFGLAIGYETRIAGGQQMLSPAINLYRTPFNGRAAEYMSGEDPFLGAVLAPAVTNGIQVQGV</sequence>
<dbReference type="InterPro" id="IPR001764">
    <property type="entry name" value="Glyco_hydro_3_N"/>
</dbReference>
<protein>
    <submittedName>
        <fullName evidence="4">Glycoside hydrolase family protein</fullName>
    </submittedName>
</protein>
<dbReference type="InterPro" id="IPR036962">
    <property type="entry name" value="Glyco_hydro_3_N_sf"/>
</dbReference>
<dbReference type="InterPro" id="IPR050288">
    <property type="entry name" value="Cellulose_deg_GH3"/>
</dbReference>
<evidence type="ECO:0000313" key="5">
    <source>
        <dbReference type="Proteomes" id="UP000005466"/>
    </source>
</evidence>
<comment type="caution">
    <text evidence="4">The sequence shown here is derived from an EMBL/GenBank/DDBJ whole genome shotgun (WGS) entry which is preliminary data.</text>
</comment>
<dbReference type="PANTHER" id="PTHR42715">
    <property type="entry name" value="BETA-GLUCOSIDASE"/>
    <property type="match status" value="1"/>
</dbReference>
<evidence type="ECO:0000256" key="2">
    <source>
        <dbReference type="ARBA" id="ARBA00022801"/>
    </source>
</evidence>
<dbReference type="Gene3D" id="3.20.20.300">
    <property type="entry name" value="Glycoside hydrolase, family 3, N-terminal domain"/>
    <property type="match status" value="1"/>
</dbReference>
<name>F3CFP8_PSESG</name>
<gene>
    <name evidence="4" type="ORF">Pgy4_34591</name>
</gene>
<dbReference type="AlphaFoldDB" id="F3CFP8"/>
<organism evidence="4 5">
    <name type="scientific">Pseudomonas savastanoi pv. glycinea str. race 4</name>
    <dbReference type="NCBI Taxonomy" id="875330"/>
    <lineage>
        <taxon>Bacteria</taxon>
        <taxon>Pseudomonadati</taxon>
        <taxon>Pseudomonadota</taxon>
        <taxon>Gammaproteobacteria</taxon>
        <taxon>Pseudomonadales</taxon>
        <taxon>Pseudomonadaceae</taxon>
        <taxon>Pseudomonas</taxon>
    </lineage>
</organism>
<accession>F3CFP8</accession>
<feature type="non-terminal residue" evidence="4">
    <location>
        <position position="101"/>
    </location>
</feature>
<reference evidence="4 5" key="1">
    <citation type="journal article" date="2011" name="PLoS Pathog.">
        <title>Dynamic evolution of pathogenicity revealed by sequencing and comparative genomics of 19 Pseudomonas syringae isolates.</title>
        <authorList>
            <person name="Baltrus D.A."/>
            <person name="Nishimura M.T."/>
            <person name="Romanchuk A."/>
            <person name="Chang J.H."/>
            <person name="Mukhtar M.S."/>
            <person name="Cherkis K."/>
            <person name="Roach J."/>
            <person name="Grant S.R."/>
            <person name="Jones C.D."/>
            <person name="Dangl J.L."/>
        </authorList>
    </citation>
    <scope>NUCLEOTIDE SEQUENCE [LARGE SCALE GENOMIC DNA]</scope>
    <source>
        <strain evidence="5">race 4</strain>
    </source>
</reference>
<dbReference type="GO" id="GO:0005975">
    <property type="term" value="P:carbohydrate metabolic process"/>
    <property type="evidence" value="ECO:0007669"/>
    <property type="project" value="InterPro"/>
</dbReference>
<keyword evidence="2 4" id="KW-0378">Hydrolase</keyword>
<evidence type="ECO:0000259" key="3">
    <source>
        <dbReference type="Pfam" id="PF00933"/>
    </source>
</evidence>
<dbReference type="InterPro" id="IPR017853">
    <property type="entry name" value="GH"/>
</dbReference>